<keyword evidence="8 10" id="KW-0472">Membrane</keyword>
<keyword evidence="6 10" id="KW-0812">Transmembrane</keyword>
<feature type="region of interest" description="Disordered" evidence="9">
    <location>
        <begin position="392"/>
        <end position="416"/>
    </location>
</feature>
<evidence type="ECO:0000313" key="13">
    <source>
        <dbReference type="Proteomes" id="UP000270530"/>
    </source>
</evidence>
<reference evidence="13" key="1">
    <citation type="submission" date="2018-04" db="EMBL/GenBank/DDBJ databases">
        <authorList>
            <person name="Watanabe M."/>
            <person name="Kojima H."/>
        </authorList>
    </citation>
    <scope>NUCLEOTIDE SEQUENCE [LARGE SCALE GENOMIC DNA]</scope>
    <source>
        <strain evidence="13">Dysh456</strain>
    </source>
</reference>
<dbReference type="FunFam" id="2.40.30.170:FF:000003">
    <property type="entry name" value="Multidrug resistance protein A"/>
    <property type="match status" value="1"/>
</dbReference>
<gene>
    <name evidence="12" type="ORF">ALSL_2605</name>
</gene>
<comment type="similarity">
    <text evidence="2">Belongs to the membrane fusion protein (MFP) (TC 8.A.1) family.</text>
</comment>
<keyword evidence="13" id="KW-1185">Reference proteome</keyword>
<comment type="subcellular location">
    <subcellularLocation>
        <location evidence="1">Cell inner membrane</location>
        <topology evidence="1">Single-pass membrane protein</topology>
        <orientation evidence="1">Periplasmic side</orientation>
    </subcellularLocation>
</comment>
<dbReference type="OrthoDB" id="9811754at2"/>
<dbReference type="InterPro" id="IPR058633">
    <property type="entry name" value="EmrA/FarA_HH"/>
</dbReference>
<evidence type="ECO:0000256" key="4">
    <source>
        <dbReference type="ARBA" id="ARBA00022475"/>
    </source>
</evidence>
<keyword evidence="3" id="KW-0813">Transport</keyword>
<organism evidence="12 13">
    <name type="scientific">Aerosticca soli</name>
    <dbReference type="NCBI Taxonomy" id="2010829"/>
    <lineage>
        <taxon>Bacteria</taxon>
        <taxon>Pseudomonadati</taxon>
        <taxon>Pseudomonadota</taxon>
        <taxon>Gammaproteobacteria</taxon>
        <taxon>Lysobacterales</taxon>
        <taxon>Rhodanobacteraceae</taxon>
        <taxon>Aerosticca</taxon>
    </lineage>
</organism>
<reference evidence="13" key="2">
    <citation type="submission" date="2018-06" db="EMBL/GenBank/DDBJ databases">
        <title>Genome sequence of Rhodanobacteraceae bacterium strain Dysh456.</title>
        <authorList>
            <person name="Fukui M."/>
        </authorList>
    </citation>
    <scope>NUCLEOTIDE SEQUENCE [LARGE SCALE GENOMIC DNA]</scope>
    <source>
        <strain evidence="13">Dysh456</strain>
    </source>
</reference>
<evidence type="ECO:0000256" key="1">
    <source>
        <dbReference type="ARBA" id="ARBA00004383"/>
    </source>
</evidence>
<protein>
    <submittedName>
        <fullName evidence="12">Membrane fusion component of tripartite multidrug resistance system</fullName>
    </submittedName>
</protein>
<evidence type="ECO:0000313" key="12">
    <source>
        <dbReference type="EMBL" id="BBD81229.1"/>
    </source>
</evidence>
<evidence type="ECO:0000256" key="5">
    <source>
        <dbReference type="ARBA" id="ARBA00022519"/>
    </source>
</evidence>
<dbReference type="PANTHER" id="PTHR30386:SF19">
    <property type="entry name" value="MULTIDRUG EXPORT PROTEIN EMRA-RELATED"/>
    <property type="match status" value="1"/>
</dbReference>
<keyword evidence="5" id="KW-0997">Cell inner membrane</keyword>
<dbReference type="KEGG" id="rbd:ALSL_2605"/>
<feature type="domain" description="Multidrug export protein EmrA/FarA alpha-helical hairpin" evidence="11">
    <location>
        <begin position="96"/>
        <end position="215"/>
    </location>
</feature>
<evidence type="ECO:0000259" key="11">
    <source>
        <dbReference type="Pfam" id="PF25885"/>
    </source>
</evidence>
<dbReference type="AlphaFoldDB" id="A0A2Z6E958"/>
<dbReference type="InterPro" id="IPR050739">
    <property type="entry name" value="MFP"/>
</dbReference>
<keyword evidence="4" id="KW-1003">Cell membrane</keyword>
<dbReference type="GO" id="GO:1990961">
    <property type="term" value="P:xenobiotic detoxification by transmembrane export across the plasma membrane"/>
    <property type="evidence" value="ECO:0007669"/>
    <property type="project" value="UniProtKB-ARBA"/>
</dbReference>
<evidence type="ECO:0000256" key="9">
    <source>
        <dbReference type="SAM" id="MobiDB-lite"/>
    </source>
</evidence>
<dbReference type="Gene3D" id="2.40.30.170">
    <property type="match status" value="1"/>
</dbReference>
<dbReference type="Pfam" id="PF25885">
    <property type="entry name" value="HH_EMRA"/>
    <property type="match status" value="1"/>
</dbReference>
<dbReference type="GO" id="GO:0046677">
    <property type="term" value="P:response to antibiotic"/>
    <property type="evidence" value="ECO:0007669"/>
    <property type="project" value="UniProtKB-ARBA"/>
</dbReference>
<evidence type="ECO:0000256" key="2">
    <source>
        <dbReference type="ARBA" id="ARBA00009477"/>
    </source>
</evidence>
<evidence type="ECO:0000256" key="6">
    <source>
        <dbReference type="ARBA" id="ARBA00022692"/>
    </source>
</evidence>
<dbReference type="Proteomes" id="UP000270530">
    <property type="component" value="Chromosome"/>
</dbReference>
<dbReference type="RefSeq" id="WP_126539742.1">
    <property type="nucleotide sequence ID" value="NZ_AP018560.1"/>
</dbReference>
<evidence type="ECO:0000256" key="10">
    <source>
        <dbReference type="SAM" id="Phobius"/>
    </source>
</evidence>
<dbReference type="GO" id="GO:0005886">
    <property type="term" value="C:plasma membrane"/>
    <property type="evidence" value="ECO:0007669"/>
    <property type="project" value="UniProtKB-SubCell"/>
</dbReference>
<dbReference type="SUPFAM" id="SSF111369">
    <property type="entry name" value="HlyD-like secretion proteins"/>
    <property type="match status" value="1"/>
</dbReference>
<accession>A0A2Z6E958</accession>
<evidence type="ECO:0000256" key="3">
    <source>
        <dbReference type="ARBA" id="ARBA00022448"/>
    </source>
</evidence>
<keyword evidence="7 10" id="KW-1133">Transmembrane helix</keyword>
<evidence type="ECO:0000256" key="7">
    <source>
        <dbReference type="ARBA" id="ARBA00022989"/>
    </source>
</evidence>
<dbReference type="Gene3D" id="2.40.50.100">
    <property type="match status" value="1"/>
</dbReference>
<feature type="transmembrane region" description="Helical" evidence="10">
    <location>
        <begin position="22"/>
        <end position="44"/>
    </location>
</feature>
<sequence length="416" mass="44606">MSTPAPAAATPAATPPKSRRGLLLRLLAIVVLLALIGWVLWYFLDGRWYEETDDAYVGGNIVQVTPQIAGTVTRIVADDGDRVHAGDTLVLLDASDTEVALGEAEAALAGTVRRVRGLYSTASGAAAEVAARQVAVEKARADFERRRDLAKSGAISGEELAHTRDELTAAENALIAAKQQYTTSKVLIDDTVVGSHPDVRSAAARVRAAYLDRQRATVVAPVDGYVARRSVQLGQRVAPGQALMAVVPLHEVWVDANFKETQLTHMRIGQPVEVTADLYGGDVVYKARIESLGVGTGSAFSLLPAQNATGNWIKIVQRVPVRVTFTDPRQLDEHPLRIGLSTVTRVSLHDRSGPLLSAQPPAQPRYDTEVYARELAEADALIARIIHANMAGNARDDDTQPAPDDPNPGRHKAKAG</sequence>
<evidence type="ECO:0000256" key="8">
    <source>
        <dbReference type="ARBA" id="ARBA00023136"/>
    </source>
</evidence>
<dbReference type="PANTHER" id="PTHR30386">
    <property type="entry name" value="MEMBRANE FUSION SUBUNIT OF EMRAB-TOLC MULTIDRUG EFFLUX PUMP"/>
    <property type="match status" value="1"/>
</dbReference>
<proteinExistence type="inferred from homology"/>
<dbReference type="EMBL" id="AP018560">
    <property type="protein sequence ID" value="BBD81229.1"/>
    <property type="molecule type" value="Genomic_DNA"/>
</dbReference>
<dbReference type="GO" id="GO:0015721">
    <property type="term" value="P:bile acid and bile salt transport"/>
    <property type="evidence" value="ECO:0007669"/>
    <property type="project" value="UniProtKB-ARBA"/>
</dbReference>
<dbReference type="Gene3D" id="1.10.287.470">
    <property type="entry name" value="Helix hairpin bin"/>
    <property type="match status" value="1"/>
</dbReference>
<name>A0A2Z6E958_9GAMM</name>